<gene>
    <name evidence="4" type="ORF">H8711_08055</name>
</gene>
<keyword evidence="1" id="KW-0326">Glycosidase</keyword>
<comment type="caution">
    <text evidence="4">The sequence shown here is derived from an EMBL/GenBank/DDBJ whole genome shotgun (WGS) entry which is preliminary data.</text>
</comment>
<feature type="domain" description="F5/8 type C" evidence="3">
    <location>
        <begin position="1549"/>
        <end position="1659"/>
    </location>
</feature>
<dbReference type="Pfam" id="PF20737">
    <property type="entry name" value="Glyco_hydro127C"/>
    <property type="match status" value="1"/>
</dbReference>
<dbReference type="PANTHER" id="PTHR43465:SF2">
    <property type="entry name" value="DUF1680 DOMAIN PROTEIN (AFU_ORTHOLOGUE AFUA_1G08910)"/>
    <property type="match status" value="1"/>
</dbReference>
<dbReference type="Pfam" id="PF20736">
    <property type="entry name" value="Glyco_hydro127M"/>
    <property type="match status" value="1"/>
</dbReference>
<evidence type="ECO:0000259" key="3">
    <source>
        <dbReference type="PROSITE" id="PS50022"/>
    </source>
</evidence>
<dbReference type="Pfam" id="PF07944">
    <property type="entry name" value="Beta-AFase-like_GH127_cat"/>
    <property type="match status" value="1"/>
</dbReference>
<keyword evidence="2" id="KW-0732">Signal</keyword>
<dbReference type="EMBL" id="JACRST010000011">
    <property type="protein sequence ID" value="MBC8546886.1"/>
    <property type="molecule type" value="Genomic_DNA"/>
</dbReference>
<dbReference type="PROSITE" id="PS50022">
    <property type="entry name" value="FA58C_3"/>
    <property type="match status" value="2"/>
</dbReference>
<sequence>MKQRKSTLKKWISLTLCAAMLCSPLTAMAEGPNGGSTPSLLRIKTVADVRVEHGSTLEQVQAALPATVNVVLKGENPTLPAEEVLFEDDFSSAATSAEKWDTTYDPDKVVNFTDGKLSVGRSTNLKLLANVKTSTDFVVEATVTGPADPTNNFGIMFRSSDVTDKNADSYNGYYVGVGYSGESKSNGMCIGYADGSWHYINSPVFDYKAGQPYTIKVVAYQDTITAFLNGAKMYQFKDSKFSGDLIGLRSYAQPFEATAFKVRSVTNADLDECGIVNELEATADVAEWTCADYDGNTSKTYAFTGTLAETAAFTNDDNLTVSANVIVKKPIGGADDNTAHAVDFTQVHITDDFWAPRQKQFICEVIPIGIANVEKGTGGIPNIKNAALKNRGESYGGFSGAFYVDSDVHKVLESMCLALQVDAKGDQEIMDGQQYIKEKLEEWIPYYVDAQEADGYFDTYFTLQGGSTPKWTDFNLHELYCAGHFYEAAVAHYRATGDTRLLDVAVKNADYVESLFGPGKWKQVPGHQEIELALIKLANLCTEIGELNGVNYGEKADKYIALSKFFLDTRGDYEGRHGTNHNSSYDQDHAPVTEQTKAVGHAVRAQYMYTGMADVALQEGTDEYNDALLALWDDVTNTQQYVTGGIGSNPGNEGFGTSYDLPNDTAYCETCAQVANAMWNQRMNLLFSESKYADKMELTLYNSIISCVNYDGDKFFYGNPMSSGGGKTRSSWFGTACCPPNLMRTVMNLGGYIYTQKGNEVTMNLYIANNATLNVGGKPVKLNLESDMPWEGTSKLTVGVDEAQQFSIRFRVPDWATGENTVMVGGEAVSATPDANGYVVIDRVWNDGDTVELNFPMEATRVYADERVEADRGFTAVKRGPIVYAAEGADNDFKFNMATLPTDSEFTTEWVENLDGEPDPYGIKSVLKIKAPGKLQSLSADGFDEITWTLIPYYSWCNREKNNMVVYIKEEPWDLDEAALELFATPTASFTSPYDSVGNLNDGSDNRWTAYSYKGSTNPWVQYDFDVDVTLWGSNIKWYDDGGGVQVPTGLDIQYWDGTQFVSVNKIGEYDTFIKSQENIYRFQPVVTNKIRLVITPKGALSSSGSGMPGIMEWKLLGQIGTVDIDRPEITAVRYGDMPFGTDYDKFNVATFAPATSQSFRMVTTNPKKPVGLREFRILTTDGEYVEQEASLTASYTCEQWSTITGINNGKWDDSSIYNGTDDVWSTYPETGENGVHWVQFDFAEPKTVAQAEAFWYRAWDDGVTKPDSWTFQYLDESGEWKDVERFEGQIVDFDNNITEYDVDLPVGANVPFVVADYDENLAIVEIQQPTELPGDAIISIKTVSGTDERLYTIHFAEKEEPVVPLESLAVPTASYTSPYDKVEGLNDGEAGYQHRWSSYLYTGTEEIWVQYDFDQDVTLWGSNINWYADGGGVKVPAGLDIQVWNGTEFVSVGEYDNFVANSDNVYNFPAVTTQKIRLVLTSAGSNGQGMPGITEWKLIGKLGSEAPADPTVTGMTYGDYPFTTVYDKFNLATFAPVTSTQFRMLADGGEKPVGLEEFRVLTEDGNNIAIDATLSASYTCEQYSTIDAINNGVWGETTTTETWSTWPEAGEQWVQFDFAEPQTVAAVEAYWYRAWDDGVVAPESWKLQYFADGEWKDVERSTEQLADFDKNVYEYEVTLPADAKLPCVEVSTDGMVAAIETEQVSELPGDAIVTVKAVSGNEKTYTIHFAVEGEIPSDVDKSMLESLIKAIDGVFEEARYTEESWAAFD</sequence>
<feature type="non-terminal residue" evidence="4">
    <location>
        <position position="1770"/>
    </location>
</feature>
<dbReference type="SUPFAM" id="SSF48208">
    <property type="entry name" value="Six-hairpin glycosidases"/>
    <property type="match status" value="1"/>
</dbReference>
<dbReference type="Gene3D" id="2.60.120.560">
    <property type="entry name" value="Exo-inulinase, domain 1"/>
    <property type="match status" value="1"/>
</dbReference>
<proteinExistence type="predicted"/>
<dbReference type="SUPFAM" id="SSF49785">
    <property type="entry name" value="Galactose-binding domain-like"/>
    <property type="match status" value="3"/>
</dbReference>
<dbReference type="GO" id="GO:0005975">
    <property type="term" value="P:carbohydrate metabolic process"/>
    <property type="evidence" value="ECO:0007669"/>
    <property type="project" value="InterPro"/>
</dbReference>
<dbReference type="InterPro" id="IPR012878">
    <property type="entry name" value="Beta-AFase-like_GH127_cat"/>
</dbReference>
<dbReference type="Proteomes" id="UP000653127">
    <property type="component" value="Unassembled WGS sequence"/>
</dbReference>
<feature type="chain" id="PRO_5037459648" evidence="2">
    <location>
        <begin position="30"/>
        <end position="1770"/>
    </location>
</feature>
<accession>A0A926DY03</accession>
<evidence type="ECO:0000313" key="5">
    <source>
        <dbReference type="Proteomes" id="UP000653127"/>
    </source>
</evidence>
<dbReference type="Gene3D" id="2.60.120.260">
    <property type="entry name" value="Galactose-binding domain-like"/>
    <property type="match status" value="4"/>
</dbReference>
<name>A0A926DY03_9FIRM</name>
<evidence type="ECO:0000256" key="2">
    <source>
        <dbReference type="SAM" id="SignalP"/>
    </source>
</evidence>
<dbReference type="PANTHER" id="PTHR43465">
    <property type="entry name" value="DUF1680 DOMAIN PROTEIN (AFU_ORTHOLOGUE AFUA_1G08910)"/>
    <property type="match status" value="1"/>
</dbReference>
<dbReference type="RefSeq" id="WP_249282964.1">
    <property type="nucleotide sequence ID" value="NZ_JACRST010000011.1"/>
</dbReference>
<evidence type="ECO:0000256" key="1">
    <source>
        <dbReference type="ARBA" id="ARBA00023295"/>
    </source>
</evidence>
<feature type="domain" description="F5/8 type C" evidence="3">
    <location>
        <begin position="1164"/>
        <end position="1310"/>
    </location>
</feature>
<dbReference type="Pfam" id="PF00754">
    <property type="entry name" value="F5_F8_type_C"/>
    <property type="match status" value="1"/>
</dbReference>
<dbReference type="InterPro" id="IPR008979">
    <property type="entry name" value="Galactose-bd-like_sf"/>
</dbReference>
<evidence type="ECO:0000313" key="4">
    <source>
        <dbReference type="EMBL" id="MBC8546886.1"/>
    </source>
</evidence>
<dbReference type="Pfam" id="PF06439">
    <property type="entry name" value="3keto-disac_hyd"/>
    <property type="match status" value="1"/>
</dbReference>
<keyword evidence="4" id="KW-0378">Hydrolase</keyword>
<dbReference type="InterPro" id="IPR010496">
    <property type="entry name" value="AL/BT2_dom"/>
</dbReference>
<keyword evidence="5" id="KW-1185">Reference proteome</keyword>
<dbReference type="InterPro" id="IPR049174">
    <property type="entry name" value="Beta-AFase-like"/>
</dbReference>
<reference evidence="4" key="1">
    <citation type="submission" date="2020-08" db="EMBL/GenBank/DDBJ databases">
        <title>Genome public.</title>
        <authorList>
            <person name="Liu C."/>
            <person name="Sun Q."/>
        </authorList>
    </citation>
    <scope>NUCLEOTIDE SEQUENCE</scope>
    <source>
        <strain evidence="4">NSJ-31</strain>
    </source>
</reference>
<dbReference type="InterPro" id="IPR049049">
    <property type="entry name" value="Beta-AFase-like_GH127_C"/>
</dbReference>
<protein>
    <submittedName>
        <fullName evidence="4">Glycoside hydrolase family 127 protein</fullName>
    </submittedName>
</protein>
<dbReference type="GO" id="GO:0016798">
    <property type="term" value="F:hydrolase activity, acting on glycosyl bonds"/>
    <property type="evidence" value="ECO:0007669"/>
    <property type="project" value="UniProtKB-KW"/>
</dbReference>
<feature type="signal peptide" evidence="2">
    <location>
        <begin position="1"/>
        <end position="29"/>
    </location>
</feature>
<dbReference type="InterPro" id="IPR000421">
    <property type="entry name" value="FA58C"/>
</dbReference>
<dbReference type="InterPro" id="IPR008928">
    <property type="entry name" value="6-hairpin_glycosidase_sf"/>
</dbReference>
<organism evidence="4 5">
    <name type="scientific">Ligaoa zhengdingensis</name>
    <dbReference type="NCBI Taxonomy" id="2763658"/>
    <lineage>
        <taxon>Bacteria</taxon>
        <taxon>Bacillati</taxon>
        <taxon>Bacillota</taxon>
        <taxon>Clostridia</taxon>
        <taxon>Eubacteriales</taxon>
        <taxon>Oscillospiraceae</taxon>
        <taxon>Ligaoa</taxon>
    </lineage>
</organism>
<dbReference type="InterPro" id="IPR049046">
    <property type="entry name" value="Beta-AFase-like_GH127_middle"/>
</dbReference>